<organism evidence="1 2">
    <name type="scientific">Gottfriedia solisilvae</name>
    <dbReference type="NCBI Taxonomy" id="1516104"/>
    <lineage>
        <taxon>Bacteria</taxon>
        <taxon>Bacillati</taxon>
        <taxon>Bacillota</taxon>
        <taxon>Bacilli</taxon>
        <taxon>Bacillales</taxon>
        <taxon>Bacillaceae</taxon>
        <taxon>Gottfriedia</taxon>
    </lineage>
</organism>
<comment type="caution">
    <text evidence="1">The sequence shown here is derived from an EMBL/GenBank/DDBJ whole genome shotgun (WGS) entry which is preliminary data.</text>
</comment>
<dbReference type="Proteomes" id="UP000626244">
    <property type="component" value="Unassembled WGS sequence"/>
</dbReference>
<dbReference type="EMBL" id="BMHB01000001">
    <property type="protein sequence ID" value="GGI15729.1"/>
    <property type="molecule type" value="Genomic_DNA"/>
</dbReference>
<proteinExistence type="predicted"/>
<keyword evidence="2" id="KW-1185">Reference proteome</keyword>
<dbReference type="CDD" id="cd07820">
    <property type="entry name" value="SRPBCC_3"/>
    <property type="match status" value="1"/>
</dbReference>
<dbReference type="InterPro" id="IPR023393">
    <property type="entry name" value="START-like_dom_sf"/>
</dbReference>
<sequence>MPFIEHQQFIKAPIDVCFDLARNVTIHTLTATKTKERVVGGVMEGQLELGDIVIWEAFHFGIKQRLTAQVTIMERPYKFQDVMVKGAFHSFIHTHEFKEVKGGTLMFDLFEYKSPLGYLGVLADLLFLKKYMKSFIATRANELKKIAEIKV</sequence>
<evidence type="ECO:0000313" key="2">
    <source>
        <dbReference type="Proteomes" id="UP000626244"/>
    </source>
</evidence>
<dbReference type="SUPFAM" id="SSF55961">
    <property type="entry name" value="Bet v1-like"/>
    <property type="match status" value="1"/>
</dbReference>
<dbReference type="AlphaFoldDB" id="A0A8J3AN27"/>
<gene>
    <name evidence="1" type="ORF">GCM10007380_29480</name>
</gene>
<dbReference type="RefSeq" id="WP_087999631.1">
    <property type="nucleotide sequence ID" value="NZ_BMHB01000001.1"/>
</dbReference>
<reference evidence="2" key="1">
    <citation type="journal article" date="2019" name="Int. J. Syst. Evol. Microbiol.">
        <title>The Global Catalogue of Microorganisms (GCM) 10K type strain sequencing project: providing services to taxonomists for standard genome sequencing and annotation.</title>
        <authorList>
            <consortium name="The Broad Institute Genomics Platform"/>
            <consortium name="The Broad Institute Genome Sequencing Center for Infectious Disease"/>
            <person name="Wu L."/>
            <person name="Ma J."/>
        </authorList>
    </citation>
    <scope>NUCLEOTIDE SEQUENCE [LARGE SCALE GENOMIC DNA]</scope>
    <source>
        <strain evidence="2">CGMCC 1.14993</strain>
    </source>
</reference>
<evidence type="ECO:0008006" key="3">
    <source>
        <dbReference type="Google" id="ProtNLM"/>
    </source>
</evidence>
<dbReference type="OrthoDB" id="9801773at2"/>
<dbReference type="Gene3D" id="3.30.530.20">
    <property type="match status" value="1"/>
</dbReference>
<accession>A0A8J3AN27</accession>
<evidence type="ECO:0000313" key="1">
    <source>
        <dbReference type="EMBL" id="GGI15729.1"/>
    </source>
</evidence>
<name>A0A8J3AN27_9BACI</name>
<protein>
    <recommendedName>
        <fullName evidence="3">Cell division protein</fullName>
    </recommendedName>
</protein>